<dbReference type="InterPro" id="IPR003607">
    <property type="entry name" value="HD/PDEase_dom"/>
</dbReference>
<keyword evidence="3" id="KW-0378">Hydrolase</keyword>
<evidence type="ECO:0000313" key="3">
    <source>
        <dbReference type="EMBL" id="BBB90097.1"/>
    </source>
</evidence>
<sequence>MPYIIKQYCLGDVKPGMKLGRDLLSAEAKVVLLSEHAVLTAALIRKIHEWGFSAIDILEEYGDELFLNLRNDQQYFIAEYLKLVDSIEDAFHKTRYLRQIPIEQINDLAEQTMNSLLSSTAVISFLHIINSKDDYTFRHSVNVAVIAGVIGKWLKWPEKSLHQLVLTGLLHDIGKAMIPVEILNKPEKLSQEEMDFMQHHTIMGYELVKGFNLVCEDVKLGILQHHERLDGSGYPEGLAESQIGQFGKIIAVADVYDAMTSNRVYRNSLSPLFVIQELFNDMFGKLDPSVCAVFISNIRESLVGTTVKLSNGSNAKILFLDRCRPIMPLVQTDDGVYIDLQENTDIEIVEIVF</sequence>
<dbReference type="AlphaFoldDB" id="A0A348AG99"/>
<dbReference type="Gene3D" id="1.10.3210.10">
    <property type="entry name" value="Hypothetical protein af1432"/>
    <property type="match status" value="1"/>
</dbReference>
<dbReference type="Pfam" id="PF13487">
    <property type="entry name" value="HD_5"/>
    <property type="match status" value="1"/>
</dbReference>
<proteinExistence type="predicted"/>
<dbReference type="GO" id="GO:0071111">
    <property type="term" value="F:cyclic-guanylate-specific phosphodiesterase activity"/>
    <property type="evidence" value="ECO:0007669"/>
    <property type="project" value="UniProtKB-EC"/>
</dbReference>
<evidence type="ECO:0000259" key="2">
    <source>
        <dbReference type="PROSITE" id="PS51832"/>
    </source>
</evidence>
<dbReference type="PROSITE" id="PS51831">
    <property type="entry name" value="HD"/>
    <property type="match status" value="1"/>
</dbReference>
<dbReference type="PANTHER" id="PTHR43155:SF2">
    <property type="entry name" value="CYCLIC DI-GMP PHOSPHODIESTERASE PA4108"/>
    <property type="match status" value="1"/>
</dbReference>
<dbReference type="PROSITE" id="PS51832">
    <property type="entry name" value="HD_GYP"/>
    <property type="match status" value="1"/>
</dbReference>
<feature type="domain" description="HD" evidence="1">
    <location>
        <begin position="136"/>
        <end position="259"/>
    </location>
</feature>
<dbReference type="RefSeq" id="WP_126306572.1">
    <property type="nucleotide sequence ID" value="NZ_AP018449.1"/>
</dbReference>
<organism evidence="3 4">
    <name type="scientific">Methylomusa anaerophila</name>
    <dbReference type="NCBI Taxonomy" id="1930071"/>
    <lineage>
        <taxon>Bacteria</taxon>
        <taxon>Bacillati</taxon>
        <taxon>Bacillota</taxon>
        <taxon>Negativicutes</taxon>
        <taxon>Selenomonadales</taxon>
        <taxon>Sporomusaceae</taxon>
        <taxon>Methylomusa</taxon>
    </lineage>
</organism>
<dbReference type="SUPFAM" id="SSF109604">
    <property type="entry name" value="HD-domain/PDEase-like"/>
    <property type="match status" value="1"/>
</dbReference>
<gene>
    <name evidence="3" type="primary">rpfG_3</name>
    <name evidence="3" type="ORF">MAMMFC1_00745</name>
</gene>
<dbReference type="SMART" id="SM00471">
    <property type="entry name" value="HDc"/>
    <property type="match status" value="1"/>
</dbReference>
<keyword evidence="4" id="KW-1185">Reference proteome</keyword>
<accession>A0A348AG99</accession>
<dbReference type="CDD" id="cd00077">
    <property type="entry name" value="HDc"/>
    <property type="match status" value="1"/>
</dbReference>
<dbReference type="OrthoDB" id="1677843at2"/>
<dbReference type="InterPro" id="IPR006674">
    <property type="entry name" value="HD_domain"/>
</dbReference>
<protein>
    <submittedName>
        <fullName evidence="3">Cyclic di-GMP phosphodiesterase response regulator RpfG</fullName>
        <ecNumber evidence="3">3.1.4.52</ecNumber>
    </submittedName>
</protein>
<dbReference type="InterPro" id="IPR037522">
    <property type="entry name" value="HD_GYP_dom"/>
</dbReference>
<dbReference type="Proteomes" id="UP000276437">
    <property type="component" value="Chromosome"/>
</dbReference>
<evidence type="ECO:0000313" key="4">
    <source>
        <dbReference type="Proteomes" id="UP000276437"/>
    </source>
</evidence>
<evidence type="ECO:0000259" key="1">
    <source>
        <dbReference type="PROSITE" id="PS51831"/>
    </source>
</evidence>
<dbReference type="EC" id="3.1.4.52" evidence="3"/>
<reference evidence="3 4" key="1">
    <citation type="journal article" date="2018" name="Int. J. Syst. Evol. Microbiol.">
        <title>Methylomusa anaerophila gen. nov., sp. nov., an anaerobic methanol-utilizing bacterium isolated from a microbial fuel cell.</title>
        <authorList>
            <person name="Amano N."/>
            <person name="Yamamuro A."/>
            <person name="Miyahara M."/>
            <person name="Kouzuma A."/>
            <person name="Abe T."/>
            <person name="Watanabe K."/>
        </authorList>
    </citation>
    <scope>NUCLEOTIDE SEQUENCE [LARGE SCALE GENOMIC DNA]</scope>
    <source>
        <strain evidence="3 4">MMFC1</strain>
    </source>
</reference>
<dbReference type="EMBL" id="AP018449">
    <property type="protein sequence ID" value="BBB90097.1"/>
    <property type="molecule type" value="Genomic_DNA"/>
</dbReference>
<name>A0A348AG99_9FIRM</name>
<dbReference type="InterPro" id="IPR006675">
    <property type="entry name" value="HDIG_dom"/>
</dbReference>
<dbReference type="KEGG" id="mana:MAMMFC1_00745"/>
<feature type="domain" description="HD-GYP" evidence="2">
    <location>
        <begin position="114"/>
        <end position="310"/>
    </location>
</feature>
<dbReference type="PANTHER" id="PTHR43155">
    <property type="entry name" value="CYCLIC DI-GMP PHOSPHODIESTERASE PA4108-RELATED"/>
    <property type="match status" value="1"/>
</dbReference>
<dbReference type="NCBIfam" id="TIGR00277">
    <property type="entry name" value="HDIG"/>
    <property type="match status" value="1"/>
</dbReference>